<dbReference type="GO" id="GO:0005576">
    <property type="term" value="C:extracellular region"/>
    <property type="evidence" value="ECO:0007669"/>
    <property type="project" value="UniProtKB-SubCell"/>
</dbReference>
<dbReference type="PANTHER" id="PTHR47926:SF468">
    <property type="entry name" value="PENTATRICOPEPTIDE REPEAT-CONTAINING PROTEIN"/>
    <property type="match status" value="1"/>
</dbReference>
<dbReference type="InterPro" id="IPR011990">
    <property type="entry name" value="TPR-like_helical_dom_sf"/>
</dbReference>
<dbReference type="PROSITE" id="PS00131">
    <property type="entry name" value="CARBOXYPEPT_SER_SER"/>
    <property type="match status" value="1"/>
</dbReference>
<comment type="similarity">
    <text evidence="2">Belongs to the peptidase S10 family.</text>
</comment>
<dbReference type="Pfam" id="PF13041">
    <property type="entry name" value="PPR_2"/>
    <property type="match status" value="2"/>
</dbReference>
<evidence type="ECO:0000256" key="9">
    <source>
        <dbReference type="ARBA" id="ARBA00061659"/>
    </source>
</evidence>
<dbReference type="Pfam" id="PF01535">
    <property type="entry name" value="PPR"/>
    <property type="match status" value="10"/>
</dbReference>
<feature type="repeat" description="PPR" evidence="10">
    <location>
        <begin position="83"/>
        <end position="117"/>
    </location>
</feature>
<dbReference type="Pfam" id="PF00450">
    <property type="entry name" value="Peptidase_S10"/>
    <property type="match status" value="1"/>
</dbReference>
<keyword evidence="4" id="KW-0121">Carboxypeptidase</keyword>
<dbReference type="Proteomes" id="UP000824120">
    <property type="component" value="Chromosome 5"/>
</dbReference>
<comment type="similarity">
    <text evidence="9">Belongs to the PPR family. PCMP-E subfamily.</text>
</comment>
<organism evidence="11 12">
    <name type="scientific">Solanum commersonii</name>
    <name type="common">Commerson's wild potato</name>
    <name type="synonym">Commerson's nightshade</name>
    <dbReference type="NCBI Taxonomy" id="4109"/>
    <lineage>
        <taxon>Eukaryota</taxon>
        <taxon>Viridiplantae</taxon>
        <taxon>Streptophyta</taxon>
        <taxon>Embryophyta</taxon>
        <taxon>Tracheophyta</taxon>
        <taxon>Spermatophyta</taxon>
        <taxon>Magnoliopsida</taxon>
        <taxon>eudicotyledons</taxon>
        <taxon>Gunneridae</taxon>
        <taxon>Pentapetalae</taxon>
        <taxon>asterids</taxon>
        <taxon>lamiids</taxon>
        <taxon>Solanales</taxon>
        <taxon>Solanaceae</taxon>
        <taxon>Solanoideae</taxon>
        <taxon>Solaneae</taxon>
        <taxon>Solanum</taxon>
    </lineage>
</organism>
<dbReference type="PROSITE" id="PS00560">
    <property type="entry name" value="CARBOXYPEPT_SER_HIS"/>
    <property type="match status" value="1"/>
</dbReference>
<name>A0A9J5YU52_SOLCO</name>
<dbReference type="PANTHER" id="PTHR47926">
    <property type="entry name" value="PENTATRICOPEPTIDE REPEAT-CONTAINING PROTEIN"/>
    <property type="match status" value="1"/>
</dbReference>
<comment type="caution">
    <text evidence="11">The sequence shown here is derived from an EMBL/GenBank/DDBJ whole genome shotgun (WGS) entry which is preliminary data.</text>
</comment>
<dbReference type="InterPro" id="IPR046960">
    <property type="entry name" value="PPR_At4g14850-like_plant"/>
</dbReference>
<dbReference type="GO" id="GO:0009451">
    <property type="term" value="P:RNA modification"/>
    <property type="evidence" value="ECO:0007669"/>
    <property type="project" value="InterPro"/>
</dbReference>
<dbReference type="InterPro" id="IPR029058">
    <property type="entry name" value="AB_hydrolase_fold"/>
</dbReference>
<gene>
    <name evidence="11" type="ORF">H5410_025783</name>
</gene>
<dbReference type="GO" id="GO:0004185">
    <property type="term" value="F:serine-type carboxypeptidase activity"/>
    <property type="evidence" value="ECO:0007669"/>
    <property type="project" value="InterPro"/>
</dbReference>
<feature type="repeat" description="PPR" evidence="10">
    <location>
        <begin position="353"/>
        <end position="383"/>
    </location>
</feature>
<dbReference type="GO" id="GO:0006508">
    <property type="term" value="P:proteolysis"/>
    <property type="evidence" value="ECO:0007669"/>
    <property type="project" value="UniProtKB-KW"/>
</dbReference>
<dbReference type="PROSITE" id="PS51375">
    <property type="entry name" value="PPR"/>
    <property type="match status" value="7"/>
</dbReference>
<evidence type="ECO:0000313" key="12">
    <source>
        <dbReference type="Proteomes" id="UP000824120"/>
    </source>
</evidence>
<accession>A0A9J5YU52</accession>
<evidence type="ECO:0008006" key="13">
    <source>
        <dbReference type="Google" id="ProtNLM"/>
    </source>
</evidence>
<protein>
    <recommendedName>
        <fullName evidence="13">Carboxypeptidase</fullName>
    </recommendedName>
</protein>
<feature type="repeat" description="PPR" evidence="10">
    <location>
        <begin position="291"/>
        <end position="325"/>
    </location>
</feature>
<dbReference type="FunFam" id="1.25.40.10:FF:000125">
    <property type="entry name" value="Pentatricopeptide repeat-containing protein"/>
    <property type="match status" value="1"/>
</dbReference>
<dbReference type="OrthoDB" id="185373at2759"/>
<dbReference type="NCBIfam" id="TIGR00756">
    <property type="entry name" value="PPR"/>
    <property type="match status" value="9"/>
</dbReference>
<comment type="subcellular location">
    <subcellularLocation>
        <location evidence="1">Secreted</location>
    </subcellularLocation>
</comment>
<proteinExistence type="inferred from homology"/>
<evidence type="ECO:0000256" key="5">
    <source>
        <dbReference type="ARBA" id="ARBA00022670"/>
    </source>
</evidence>
<keyword evidence="12" id="KW-1185">Reference proteome</keyword>
<evidence type="ECO:0000256" key="3">
    <source>
        <dbReference type="ARBA" id="ARBA00022525"/>
    </source>
</evidence>
<evidence type="ECO:0000256" key="10">
    <source>
        <dbReference type="PROSITE-ProRule" id="PRU00708"/>
    </source>
</evidence>
<evidence type="ECO:0000313" key="11">
    <source>
        <dbReference type="EMBL" id="KAG5604291.1"/>
    </source>
</evidence>
<dbReference type="FunFam" id="1.25.40.10:FF:000280">
    <property type="entry name" value="Pentatricopeptide repeat-containing protein"/>
    <property type="match status" value="1"/>
</dbReference>
<keyword evidence="8" id="KW-0325">Glycoprotein</keyword>
<dbReference type="SUPFAM" id="SSF48452">
    <property type="entry name" value="TPR-like"/>
    <property type="match status" value="1"/>
</dbReference>
<dbReference type="GO" id="GO:0003723">
    <property type="term" value="F:RNA binding"/>
    <property type="evidence" value="ECO:0007669"/>
    <property type="project" value="InterPro"/>
</dbReference>
<dbReference type="FunFam" id="1.25.40.10:FF:000031">
    <property type="entry name" value="Pentatricopeptide repeat-containing protein mitochondrial"/>
    <property type="match status" value="1"/>
</dbReference>
<dbReference type="Gene3D" id="1.25.40.10">
    <property type="entry name" value="Tetratricopeptide repeat domain"/>
    <property type="match status" value="7"/>
</dbReference>
<dbReference type="InterPro" id="IPR033124">
    <property type="entry name" value="Ser_caboxypep_his_AS"/>
</dbReference>
<dbReference type="InterPro" id="IPR001563">
    <property type="entry name" value="Peptidase_S10"/>
</dbReference>
<dbReference type="GO" id="GO:0048731">
    <property type="term" value="P:system development"/>
    <property type="evidence" value="ECO:0007669"/>
    <property type="project" value="UniProtKB-ARBA"/>
</dbReference>
<feature type="repeat" description="PPR" evidence="10">
    <location>
        <begin position="384"/>
        <end position="418"/>
    </location>
</feature>
<evidence type="ECO:0000256" key="2">
    <source>
        <dbReference type="ARBA" id="ARBA00009431"/>
    </source>
</evidence>
<keyword evidence="5" id="KW-0645">Protease</keyword>
<dbReference type="Pfam" id="PF20431">
    <property type="entry name" value="E_motif"/>
    <property type="match status" value="1"/>
</dbReference>
<dbReference type="SUPFAM" id="SSF53474">
    <property type="entry name" value="alpha/beta-Hydrolases"/>
    <property type="match status" value="1"/>
</dbReference>
<evidence type="ECO:0000256" key="7">
    <source>
        <dbReference type="ARBA" id="ARBA00022801"/>
    </source>
</evidence>
<feature type="repeat" description="PPR" evidence="10">
    <location>
        <begin position="148"/>
        <end position="182"/>
    </location>
</feature>
<dbReference type="InterPro" id="IPR002885">
    <property type="entry name" value="PPR_rpt"/>
</dbReference>
<dbReference type="FunFam" id="3.40.50.1820:FF:000163">
    <property type="entry name" value="Carboxypeptidase"/>
    <property type="match status" value="1"/>
</dbReference>
<evidence type="ECO:0000256" key="1">
    <source>
        <dbReference type="ARBA" id="ARBA00004613"/>
    </source>
</evidence>
<evidence type="ECO:0000256" key="6">
    <source>
        <dbReference type="ARBA" id="ARBA00022737"/>
    </source>
</evidence>
<keyword evidence="7" id="KW-0378">Hydrolase</keyword>
<dbReference type="InterPro" id="IPR018202">
    <property type="entry name" value="Ser_caboxypep_ser_AS"/>
</dbReference>
<evidence type="ECO:0000256" key="8">
    <source>
        <dbReference type="ARBA" id="ARBA00023180"/>
    </source>
</evidence>
<dbReference type="InterPro" id="IPR046848">
    <property type="entry name" value="E_motif"/>
</dbReference>
<feature type="repeat" description="PPR" evidence="10">
    <location>
        <begin position="453"/>
        <end position="483"/>
    </location>
</feature>
<keyword evidence="3" id="KW-0964">Secreted</keyword>
<feature type="repeat" description="PPR" evidence="10">
    <location>
        <begin position="485"/>
        <end position="519"/>
    </location>
</feature>
<keyword evidence="6" id="KW-0677">Repeat</keyword>
<sequence>MAVWWRNISSLRRQLSYLYSRDIAPYIIVQQSGQKIRYRSTLRRKISDAAPDIRRANKNITNLIRNGRLEDARELFDKLTHRNTVTWNSMISGYVQQREIVKARYLFDEMPQRDVVSWNLMISGYLSCRGKGYLEEGRNLFDEMPERDYVSWNTMISGYAKCGRMGEALEIFEGMPVKNVVSWNAVISGFLRNGDVKTAVEYFKRMPERDSASFSVLVSGLIQNEELDEAEHFLYEFGECNDGKEDIVHAYNTLIAGYGQKGRVGDARRIFDKVPSCSGQGISKKKRFERNVVSWNSMILAYSKAGDMVSARELFDQMTERDIFSWNTTVCGYVHASNMSEASNLFSKMPNPDVLTWNSIISGYAQAEKLELARDYFERMPHKNRVSWNSMISGCERNADYEGAIKLFRAMQQAGEKPDRHTLSSLLSVCAETVALFLGMQIHQLVTKTVIPDIPLNNSLITMYAKCGKIHEARAIFEKMRFQKDVISWNAMVGGYASHGFAFEALELFELMKFLKVRPTHITFISVLNACAHAGLVKQGRLYFKSMESEFGIKPEIEHFGSLVDIVGRDGQLEEAMKVINSMPVEPDKAVWGAVLGACRVHNNVELARIAAEALMRLEPESSGPYVLLYNMYADAGRWDDANEIRMLMETNKIKKEPAHSRGILVGQLFHEETPLTQALTLLITLHDRQASNTSYLLDCKSLKEATTRVSRTFPPELSEKRSKLIRMENVNIDANGPTPQHEPVEFEDDAEKLIHLLTKETEDLDSISIVGMPAWCTSSQTNNMTAVIDMFGQVAVLDSFENAAEVTEKETLLPELRESLFAQCISAQCPLLSHSLHQDLPLMDFMLLSFLIFHYFLINSSTIYASLPFPKQSLPTKSGYLTVNDTTNSAIFYAFYEAQNLTTPLSQTPLLIWLQGGPGCSSMLGNFYELGPWRVSSSHRQNIKHVALNPNSRSWNRIFGLLFLDNPIGVGFSIAATPEEIPRNQKDVAKHLYIAIKKFIELNKSFKDRPIYITGESYAGKYVPAIGYQVLKKNVRLPVRSRVNLVGVVIGNGLTDPISQVATHAANAYYFGLINDKQRGQLELLQEKAISLAKNGDWSEATNARSKVLNTLQNMTEMPTLYNIRRHKPYQNHLVAEFLNNVEVKKALGVNETIVFEVCSKVVREALHEDLMKSVKYMVEFLVKNTKVLLYEGQLDLRVGLVSTEAWVKRMKWEGIDKFLEADRKVWRVNSELAGYVQKWRNLSHVVVLDAGHLVPHDQPLNSQAMIEDWVLEKGVFANDQIENWSTNLFDVL</sequence>
<dbReference type="EMBL" id="JACXVP010000005">
    <property type="protein sequence ID" value="KAG5604291.1"/>
    <property type="molecule type" value="Genomic_DNA"/>
</dbReference>
<evidence type="ECO:0000256" key="4">
    <source>
        <dbReference type="ARBA" id="ARBA00022645"/>
    </source>
</evidence>
<dbReference type="PRINTS" id="PR00724">
    <property type="entry name" value="CRBOXYPTASEC"/>
</dbReference>
<reference evidence="11 12" key="1">
    <citation type="submission" date="2020-09" db="EMBL/GenBank/DDBJ databases">
        <title>De no assembly of potato wild relative species, Solanum commersonii.</title>
        <authorList>
            <person name="Cho K."/>
        </authorList>
    </citation>
    <scope>NUCLEOTIDE SEQUENCE [LARGE SCALE GENOMIC DNA]</scope>
    <source>
        <strain evidence="11">LZ3.2</strain>
        <tissue evidence="11">Leaf</tissue>
    </source>
</reference>
<dbReference type="Gene3D" id="3.40.50.1820">
    <property type="entry name" value="alpha/beta hydrolase"/>
    <property type="match status" value="1"/>
</dbReference>